<dbReference type="InterPro" id="IPR047664">
    <property type="entry name" value="SWEET"/>
</dbReference>
<evidence type="ECO:0000256" key="13">
    <source>
        <dbReference type="SAM" id="Phobius"/>
    </source>
</evidence>
<proteinExistence type="inferred from homology"/>
<feature type="transmembrane region" description="Helical" evidence="13">
    <location>
        <begin position="166"/>
        <end position="184"/>
    </location>
</feature>
<evidence type="ECO:0000256" key="7">
    <source>
        <dbReference type="ARBA" id="ARBA00022597"/>
    </source>
</evidence>
<reference evidence="15 16" key="1">
    <citation type="submission" date="2019-03" db="EMBL/GenBank/DDBJ databases">
        <authorList>
            <person name="Gaulin E."/>
            <person name="Dumas B."/>
        </authorList>
    </citation>
    <scope>NUCLEOTIDE SEQUENCE [LARGE SCALE GENOMIC DNA]</scope>
    <source>
        <strain evidence="15">CBS 568.67</strain>
    </source>
</reference>
<name>A0A485KMZ4_9STRA</name>
<organism evidence="15 16">
    <name type="scientific">Aphanomyces stellatus</name>
    <dbReference type="NCBI Taxonomy" id="120398"/>
    <lineage>
        <taxon>Eukaryota</taxon>
        <taxon>Sar</taxon>
        <taxon>Stramenopiles</taxon>
        <taxon>Oomycota</taxon>
        <taxon>Saprolegniomycetes</taxon>
        <taxon>Saprolegniales</taxon>
        <taxon>Verrucalvaceae</taxon>
        <taxon>Aphanomyces</taxon>
    </lineage>
</organism>
<dbReference type="GO" id="GO:0000139">
    <property type="term" value="C:Golgi membrane"/>
    <property type="evidence" value="ECO:0007669"/>
    <property type="project" value="UniProtKB-SubCell"/>
</dbReference>
<keyword evidence="16" id="KW-1185">Reference proteome</keyword>
<dbReference type="InterPro" id="IPR004316">
    <property type="entry name" value="SWEET_rpt"/>
</dbReference>
<keyword evidence="12 13" id="KW-0472">Membrane</keyword>
<keyword evidence="7" id="KW-0762">Sugar transport</keyword>
<feature type="transmembrane region" description="Helical" evidence="13">
    <location>
        <begin position="65"/>
        <end position="86"/>
    </location>
</feature>
<protein>
    <recommendedName>
        <fullName evidence="4">Sugar transporter SWEET1</fullName>
    </recommendedName>
</protein>
<comment type="similarity">
    <text evidence="3">Belongs to the SWEET sugar transporter family.</text>
</comment>
<feature type="transmembrane region" description="Helical" evidence="13">
    <location>
        <begin position="98"/>
        <end position="118"/>
    </location>
</feature>
<dbReference type="PANTHER" id="PTHR10791:SF30">
    <property type="entry name" value="SUGAR TRANSPORTER SWEET1"/>
    <property type="match status" value="1"/>
</dbReference>
<dbReference type="EMBL" id="CAADRA010005164">
    <property type="protein sequence ID" value="VFT86353.1"/>
    <property type="molecule type" value="Genomic_DNA"/>
</dbReference>
<feature type="transmembrane region" description="Helical" evidence="13">
    <location>
        <begin position="38"/>
        <end position="59"/>
    </location>
</feature>
<keyword evidence="9" id="KW-0677">Repeat</keyword>
<evidence type="ECO:0000256" key="5">
    <source>
        <dbReference type="ARBA" id="ARBA00022448"/>
    </source>
</evidence>
<evidence type="ECO:0000256" key="1">
    <source>
        <dbReference type="ARBA" id="ARBA00004651"/>
    </source>
</evidence>
<evidence type="ECO:0000256" key="2">
    <source>
        <dbReference type="ARBA" id="ARBA00004653"/>
    </source>
</evidence>
<dbReference type="GO" id="GO:0005886">
    <property type="term" value="C:plasma membrane"/>
    <property type="evidence" value="ECO:0007669"/>
    <property type="project" value="UniProtKB-SubCell"/>
</dbReference>
<gene>
    <name evidence="15" type="primary">Aste57867_9474</name>
    <name evidence="14" type="ORF">As57867_009437</name>
    <name evidence="15" type="ORF">ASTE57867_9474</name>
</gene>
<feature type="transmembrane region" description="Helical" evidence="13">
    <location>
        <begin position="130"/>
        <end position="154"/>
    </location>
</feature>
<dbReference type="FunFam" id="1.20.1280.290:FF:000007">
    <property type="entry name" value="Bidirectional sugar transporter SWEET7"/>
    <property type="match status" value="1"/>
</dbReference>
<evidence type="ECO:0000313" key="14">
    <source>
        <dbReference type="EMBL" id="KAF0699994.1"/>
    </source>
</evidence>
<evidence type="ECO:0000256" key="12">
    <source>
        <dbReference type="ARBA" id="ARBA00023136"/>
    </source>
</evidence>
<dbReference type="GO" id="GO:0051119">
    <property type="term" value="F:sugar transmembrane transporter activity"/>
    <property type="evidence" value="ECO:0007669"/>
    <property type="project" value="InterPro"/>
</dbReference>
<dbReference type="Proteomes" id="UP000332933">
    <property type="component" value="Unassembled WGS sequence"/>
</dbReference>
<evidence type="ECO:0000313" key="16">
    <source>
        <dbReference type="Proteomes" id="UP000332933"/>
    </source>
</evidence>
<evidence type="ECO:0000256" key="8">
    <source>
        <dbReference type="ARBA" id="ARBA00022692"/>
    </source>
</evidence>
<keyword evidence="6" id="KW-1003">Cell membrane</keyword>
<reference evidence="14" key="2">
    <citation type="submission" date="2019-06" db="EMBL/GenBank/DDBJ databases">
        <title>Genomics analysis of Aphanomyces spp. identifies a new class of oomycete effector associated with host adaptation.</title>
        <authorList>
            <person name="Gaulin E."/>
        </authorList>
    </citation>
    <scope>NUCLEOTIDE SEQUENCE</scope>
    <source>
        <strain evidence="14">CBS 578.67</strain>
    </source>
</reference>
<dbReference type="PANTHER" id="PTHR10791">
    <property type="entry name" value="RAG1-ACTIVATING PROTEIN 1"/>
    <property type="match status" value="1"/>
</dbReference>
<evidence type="ECO:0000256" key="4">
    <source>
        <dbReference type="ARBA" id="ARBA00021741"/>
    </source>
</evidence>
<comment type="subcellular location">
    <subcellularLocation>
        <location evidence="1">Cell membrane</location>
        <topology evidence="1">Multi-pass membrane protein</topology>
    </subcellularLocation>
    <subcellularLocation>
        <location evidence="2">Golgi apparatus membrane</location>
        <topology evidence="2">Multi-pass membrane protein</topology>
    </subcellularLocation>
</comment>
<dbReference type="FunFam" id="1.20.1280.290:FF:000004">
    <property type="entry name" value="Sugar transporter SWEET"/>
    <property type="match status" value="1"/>
</dbReference>
<dbReference type="OrthoDB" id="409725at2759"/>
<evidence type="ECO:0000256" key="9">
    <source>
        <dbReference type="ARBA" id="ARBA00022737"/>
    </source>
</evidence>
<keyword evidence="8 13" id="KW-0812">Transmembrane</keyword>
<dbReference type="Gene3D" id="1.20.1280.290">
    <property type="match status" value="2"/>
</dbReference>
<dbReference type="EMBL" id="VJMH01005143">
    <property type="protein sequence ID" value="KAF0699994.1"/>
    <property type="molecule type" value="Genomic_DNA"/>
</dbReference>
<keyword evidence="10 13" id="KW-1133">Transmembrane helix</keyword>
<sequence>MTSAHHPAVINAVKLMASISAIYMNLSPMKDMTRVRANIPVDMLPILCMFMNGSMWTLYGVLVNNWFPLVATNAIGVVLSGYYLIVMYTHAGLHRGAAAKKILTVVALVVFAILYAAYGTRMQTPHVATHVGYAGIGVSSLMVASPLASVGAVFKHKSAASLPFTMISAGVACSFLWLSFGALINDMLVMAPNAVNLALGLFQLSLCFMYPGPQAKIEEAPVAPTEIELAKKTLSE</sequence>
<dbReference type="AlphaFoldDB" id="A0A485KMZ4"/>
<keyword evidence="5" id="KW-0813">Transport</keyword>
<evidence type="ECO:0000256" key="11">
    <source>
        <dbReference type="ARBA" id="ARBA00023034"/>
    </source>
</evidence>
<dbReference type="Pfam" id="PF03083">
    <property type="entry name" value="MtN3_slv"/>
    <property type="match status" value="2"/>
</dbReference>
<keyword evidence="11" id="KW-0333">Golgi apparatus</keyword>
<evidence type="ECO:0000256" key="3">
    <source>
        <dbReference type="ARBA" id="ARBA00007809"/>
    </source>
</evidence>
<evidence type="ECO:0000256" key="6">
    <source>
        <dbReference type="ARBA" id="ARBA00022475"/>
    </source>
</evidence>
<accession>A0A485KMZ4</accession>
<feature type="transmembrane region" description="Helical" evidence="13">
    <location>
        <begin position="6"/>
        <end position="26"/>
    </location>
</feature>
<evidence type="ECO:0000313" key="15">
    <source>
        <dbReference type="EMBL" id="VFT86353.1"/>
    </source>
</evidence>
<evidence type="ECO:0000256" key="10">
    <source>
        <dbReference type="ARBA" id="ARBA00022989"/>
    </source>
</evidence>